<feature type="region of interest" description="Disordered" evidence="1">
    <location>
        <begin position="155"/>
        <end position="204"/>
    </location>
</feature>
<dbReference type="EMBL" id="JAUSVR010000004">
    <property type="protein sequence ID" value="MDQ0510628.1"/>
    <property type="molecule type" value="Genomic_DNA"/>
</dbReference>
<proteinExistence type="predicted"/>
<accession>A0ABU0LPV3</accession>
<evidence type="ECO:0000313" key="2">
    <source>
        <dbReference type="EMBL" id="MDQ0510628.1"/>
    </source>
</evidence>
<name>A0ABU0LPV3_9HYPH</name>
<organism evidence="2 3">
    <name type="scientific">Ancylobacter amanitiformis</name>
    <dbReference type="NCBI Taxonomy" id="217069"/>
    <lineage>
        <taxon>Bacteria</taxon>
        <taxon>Pseudomonadati</taxon>
        <taxon>Pseudomonadota</taxon>
        <taxon>Alphaproteobacteria</taxon>
        <taxon>Hyphomicrobiales</taxon>
        <taxon>Xanthobacteraceae</taxon>
        <taxon>Ancylobacter</taxon>
    </lineage>
</organism>
<sequence>MNDITTTATMPLPAAGERTFRDIELAEALGYKRPGDIRKLIKRHLPLLEAMGLVRHRGAPIVSGKGRVQTVTEYHLTKAQAAFIIAKADTPDADNALILISETFAMVSEGKLVAVDAAAQEELDAAAARAAERHRLMREEKDDYSRIMREFSRSPSRNVIGTKPDGTPILREPTPFEKQREERKRLQQQASRAAKHRAPGDPTY</sequence>
<evidence type="ECO:0000256" key="1">
    <source>
        <dbReference type="SAM" id="MobiDB-lite"/>
    </source>
</evidence>
<keyword evidence="3" id="KW-1185">Reference proteome</keyword>
<gene>
    <name evidence="2" type="ORF">QOZ99_001516</name>
</gene>
<comment type="caution">
    <text evidence="2">The sequence shown here is derived from an EMBL/GenBank/DDBJ whole genome shotgun (WGS) entry which is preliminary data.</text>
</comment>
<reference evidence="2 3" key="1">
    <citation type="submission" date="2023-07" db="EMBL/GenBank/DDBJ databases">
        <title>Genomic Encyclopedia of Type Strains, Phase IV (KMG-IV): sequencing the most valuable type-strain genomes for metagenomic binning, comparative biology and taxonomic classification.</title>
        <authorList>
            <person name="Goeker M."/>
        </authorList>
    </citation>
    <scope>NUCLEOTIDE SEQUENCE [LARGE SCALE GENOMIC DNA]</scope>
    <source>
        <strain evidence="2 3">DSM 15561</strain>
    </source>
</reference>
<dbReference type="RefSeq" id="WP_306889365.1">
    <property type="nucleotide sequence ID" value="NZ_JAUSVR010000004.1"/>
</dbReference>
<feature type="compositionally biased region" description="Basic and acidic residues" evidence="1">
    <location>
        <begin position="174"/>
        <end position="185"/>
    </location>
</feature>
<dbReference type="Proteomes" id="UP001235094">
    <property type="component" value="Unassembled WGS sequence"/>
</dbReference>
<evidence type="ECO:0000313" key="3">
    <source>
        <dbReference type="Proteomes" id="UP001235094"/>
    </source>
</evidence>
<protein>
    <submittedName>
        <fullName evidence="2">Uncharacterized protein</fullName>
    </submittedName>
</protein>